<evidence type="ECO:0008006" key="3">
    <source>
        <dbReference type="Google" id="ProtNLM"/>
    </source>
</evidence>
<protein>
    <recommendedName>
        <fullName evidence="3">Uroporphyrinogen decarboxylase (URO-D) domain-containing protein</fullName>
    </recommendedName>
</protein>
<dbReference type="EMBL" id="CP002360">
    <property type="protein sequence ID" value="AEE97812.1"/>
    <property type="molecule type" value="Genomic_DNA"/>
</dbReference>
<dbReference type="eggNOG" id="ENOG5032WR9">
    <property type="taxonomic scope" value="Bacteria"/>
</dbReference>
<dbReference type="STRING" id="697281.Mahau_2676"/>
<gene>
    <name evidence="1" type="ordered locus">Mahau_2676</name>
</gene>
<dbReference type="HOGENOM" id="CLU_780589_0_0_9"/>
<dbReference type="Proteomes" id="UP000008457">
    <property type="component" value="Chromosome"/>
</dbReference>
<keyword evidence="2" id="KW-1185">Reference proteome</keyword>
<evidence type="ECO:0000313" key="1">
    <source>
        <dbReference type="EMBL" id="AEE97812.1"/>
    </source>
</evidence>
<name>F3ZYP4_MAHA5</name>
<dbReference type="Gene3D" id="3.20.20.210">
    <property type="match status" value="1"/>
</dbReference>
<organism evidence="1 2">
    <name type="scientific">Mahella australiensis (strain DSM 15567 / CIP 107919 / 50-1 BON)</name>
    <dbReference type="NCBI Taxonomy" id="697281"/>
    <lineage>
        <taxon>Bacteria</taxon>
        <taxon>Bacillati</taxon>
        <taxon>Bacillota</taxon>
        <taxon>Clostridia</taxon>
        <taxon>Thermoanaerobacterales</taxon>
        <taxon>Thermoanaerobacterales Family IV. Incertae Sedis</taxon>
        <taxon>Mahella</taxon>
    </lineage>
</organism>
<reference evidence="1 2" key="2">
    <citation type="journal article" date="2011" name="Stand. Genomic Sci.">
        <title>Complete genome sequence of Mahella australiensis type strain (50-1 BON).</title>
        <authorList>
            <person name="Sikorski J."/>
            <person name="Teshima H."/>
            <person name="Nolan M."/>
            <person name="Lucas S."/>
            <person name="Hammon N."/>
            <person name="Deshpande S."/>
            <person name="Cheng J.F."/>
            <person name="Pitluck S."/>
            <person name="Liolios K."/>
            <person name="Pagani I."/>
            <person name="Ivanova N."/>
            <person name="Huntemann M."/>
            <person name="Mavromatis K."/>
            <person name="Ovchinikova G."/>
            <person name="Pati A."/>
            <person name="Tapia R."/>
            <person name="Han C."/>
            <person name="Goodwin L."/>
            <person name="Chen A."/>
            <person name="Palaniappan K."/>
            <person name="Land M."/>
            <person name="Hauser L."/>
            <person name="Ngatchou-Djao O.D."/>
            <person name="Rohde M."/>
            <person name="Pukall R."/>
            <person name="Spring S."/>
            <person name="Abt B."/>
            <person name="Goker M."/>
            <person name="Detter J.C."/>
            <person name="Woyke T."/>
            <person name="Bristow J."/>
            <person name="Markowitz V."/>
            <person name="Hugenholtz P."/>
            <person name="Eisen J.A."/>
            <person name="Kyrpides N.C."/>
            <person name="Klenk H.P."/>
            <person name="Lapidus A."/>
        </authorList>
    </citation>
    <scope>NUCLEOTIDE SEQUENCE [LARGE SCALE GENOMIC DNA]</scope>
    <source>
        <strain evidence="2">DSM 15567 / CIP 107919 / 50-1 BON</strain>
    </source>
</reference>
<accession>F3ZYP4</accession>
<dbReference type="KEGG" id="mas:Mahau_2676"/>
<proteinExistence type="predicted"/>
<dbReference type="InterPro" id="IPR038071">
    <property type="entry name" value="UROD/MetE-like_sf"/>
</dbReference>
<dbReference type="AlphaFoldDB" id="F3ZYP4"/>
<evidence type="ECO:0000313" key="2">
    <source>
        <dbReference type="Proteomes" id="UP000008457"/>
    </source>
</evidence>
<reference evidence="2" key="1">
    <citation type="submission" date="2010-11" db="EMBL/GenBank/DDBJ databases">
        <title>The complete genome of Mahella australiensis DSM 15567.</title>
        <authorList>
            <consortium name="US DOE Joint Genome Institute (JGI-PGF)"/>
            <person name="Lucas S."/>
            <person name="Copeland A."/>
            <person name="Lapidus A."/>
            <person name="Bruce D."/>
            <person name="Goodwin L."/>
            <person name="Pitluck S."/>
            <person name="Kyrpides N."/>
            <person name="Mavromatis K."/>
            <person name="Pagani I."/>
            <person name="Ivanova N."/>
            <person name="Teshima H."/>
            <person name="Brettin T."/>
            <person name="Detter J.C."/>
            <person name="Han C."/>
            <person name="Tapia R."/>
            <person name="Land M."/>
            <person name="Hauser L."/>
            <person name="Markowitz V."/>
            <person name="Cheng J.-F."/>
            <person name="Hugenholtz P."/>
            <person name="Woyke T."/>
            <person name="Wu D."/>
            <person name="Spring S."/>
            <person name="Pukall R."/>
            <person name="Steenblock K."/>
            <person name="Schneider S."/>
            <person name="Klenk H.-P."/>
            <person name="Eisen J.A."/>
        </authorList>
    </citation>
    <scope>NUCLEOTIDE SEQUENCE [LARGE SCALE GENOMIC DNA]</scope>
    <source>
        <strain evidence="2">DSM 15567 / CIP 107919 / 50-1 BON</strain>
    </source>
</reference>
<dbReference type="SUPFAM" id="SSF51726">
    <property type="entry name" value="UROD/MetE-like"/>
    <property type="match status" value="1"/>
</dbReference>
<sequence length="353" mass="40694">MKPVDEMSIKLDRYKRFYNSKEKGNILIVANYKTDDTIDIDLRDFDFSSKDEHKRYWDVLIENTERIMEDRRGLDDDLIYGITLHYGFGAFGMVFCDTDISFTDNTSYMHPVLDDWGKLRSPLYNKDRFWSEIFIEAGRYISEMAAGRFMVKPFPSPSPLDVANLLRGNELFTDYYEHPYELKKLLELAVPAILENYFNIHEAINNPWGGTFTFGKWIPSGILILEDAADMSSPTQYQEFGAPYTSRVINAAGGAYIHHHSLAPHQYKNIAGLNGVWIEQISSDPRPKRPVTDLGYLLSQVGDIAVDIECVPEEVYMYIDELRKGRFILTVSCSNRDEAEEVISFVRDHSKIK</sequence>